<feature type="non-terminal residue" evidence="1">
    <location>
        <position position="1"/>
    </location>
</feature>
<keyword evidence="2" id="KW-1185">Reference proteome</keyword>
<dbReference type="AlphaFoldDB" id="A0A392N228"/>
<dbReference type="EMBL" id="LXQA010025961">
    <property type="protein sequence ID" value="MCH93867.1"/>
    <property type="molecule type" value="Genomic_DNA"/>
</dbReference>
<organism evidence="1 2">
    <name type="scientific">Trifolium medium</name>
    <dbReference type="NCBI Taxonomy" id="97028"/>
    <lineage>
        <taxon>Eukaryota</taxon>
        <taxon>Viridiplantae</taxon>
        <taxon>Streptophyta</taxon>
        <taxon>Embryophyta</taxon>
        <taxon>Tracheophyta</taxon>
        <taxon>Spermatophyta</taxon>
        <taxon>Magnoliopsida</taxon>
        <taxon>eudicotyledons</taxon>
        <taxon>Gunneridae</taxon>
        <taxon>Pentapetalae</taxon>
        <taxon>rosids</taxon>
        <taxon>fabids</taxon>
        <taxon>Fabales</taxon>
        <taxon>Fabaceae</taxon>
        <taxon>Papilionoideae</taxon>
        <taxon>50 kb inversion clade</taxon>
        <taxon>NPAAA clade</taxon>
        <taxon>Hologalegina</taxon>
        <taxon>IRL clade</taxon>
        <taxon>Trifolieae</taxon>
        <taxon>Trifolium</taxon>
    </lineage>
</organism>
<name>A0A392N228_9FABA</name>
<sequence length="75" mass="8541">FRDTTEEQSSCLAEIHSLSSGMFVLVPYKNTETSFLKDQTRIMHLHPGLSEQTSSSTMWFEDESGGSWWACDAYD</sequence>
<evidence type="ECO:0000313" key="1">
    <source>
        <dbReference type="EMBL" id="MCH93867.1"/>
    </source>
</evidence>
<accession>A0A392N228</accession>
<protein>
    <submittedName>
        <fullName evidence="1">Uncharacterized protein</fullName>
    </submittedName>
</protein>
<dbReference type="Proteomes" id="UP000265520">
    <property type="component" value="Unassembled WGS sequence"/>
</dbReference>
<comment type="caution">
    <text evidence="1">The sequence shown here is derived from an EMBL/GenBank/DDBJ whole genome shotgun (WGS) entry which is preliminary data.</text>
</comment>
<proteinExistence type="predicted"/>
<evidence type="ECO:0000313" key="2">
    <source>
        <dbReference type="Proteomes" id="UP000265520"/>
    </source>
</evidence>
<reference evidence="1 2" key="1">
    <citation type="journal article" date="2018" name="Front. Plant Sci.">
        <title>Red Clover (Trifolium pratense) and Zigzag Clover (T. medium) - A Picture of Genomic Similarities and Differences.</title>
        <authorList>
            <person name="Dluhosova J."/>
            <person name="Istvanek J."/>
            <person name="Nedelnik J."/>
            <person name="Repkova J."/>
        </authorList>
    </citation>
    <scope>NUCLEOTIDE SEQUENCE [LARGE SCALE GENOMIC DNA]</scope>
    <source>
        <strain evidence="2">cv. 10/8</strain>
        <tissue evidence="1">Leaf</tissue>
    </source>
</reference>